<proteinExistence type="predicted"/>
<keyword evidence="2" id="KW-1185">Reference proteome</keyword>
<dbReference type="Proteomes" id="UP000255425">
    <property type="component" value="Unassembled WGS sequence"/>
</dbReference>
<name>A0A380H6Y9_9STAP</name>
<protein>
    <submittedName>
        <fullName evidence="1">Phage major capsid protein</fullName>
    </submittedName>
</protein>
<evidence type="ECO:0000313" key="1">
    <source>
        <dbReference type="EMBL" id="SUM72094.1"/>
    </source>
</evidence>
<sequence>MTAEYNLTNTESLSQAKSIDFANKFGNNINKLLEI</sequence>
<reference evidence="1 2" key="1">
    <citation type="submission" date="2018-06" db="EMBL/GenBank/DDBJ databases">
        <authorList>
            <consortium name="Pathogen Informatics"/>
            <person name="Doyle S."/>
        </authorList>
    </citation>
    <scope>NUCLEOTIDE SEQUENCE [LARGE SCALE GENOMIC DNA]</scope>
    <source>
        <strain evidence="1 2">NCTC11807</strain>
    </source>
</reference>
<gene>
    <name evidence="1" type="ORF">NCTC11807_01741</name>
</gene>
<dbReference type="AlphaFoldDB" id="A0A380H6Y9"/>
<organism evidence="1 2">
    <name type="scientific">Staphylococcus saccharolyticus</name>
    <dbReference type="NCBI Taxonomy" id="33028"/>
    <lineage>
        <taxon>Bacteria</taxon>
        <taxon>Bacillati</taxon>
        <taxon>Bacillota</taxon>
        <taxon>Bacilli</taxon>
        <taxon>Bacillales</taxon>
        <taxon>Staphylococcaceae</taxon>
        <taxon>Staphylococcus</taxon>
    </lineage>
</organism>
<accession>A0A380H6Y9</accession>
<dbReference type="EMBL" id="UHDZ01000001">
    <property type="protein sequence ID" value="SUM72094.1"/>
    <property type="molecule type" value="Genomic_DNA"/>
</dbReference>
<evidence type="ECO:0000313" key="2">
    <source>
        <dbReference type="Proteomes" id="UP000255425"/>
    </source>
</evidence>